<proteinExistence type="predicted"/>
<dbReference type="OrthoDB" id="9813296at2"/>
<evidence type="ECO:0000256" key="8">
    <source>
        <dbReference type="ARBA" id="ARBA00042704"/>
    </source>
</evidence>
<dbReference type="RefSeq" id="WP_059152071.1">
    <property type="nucleotide sequence ID" value="NZ_KQ130454.1"/>
</dbReference>
<dbReference type="PATRIC" id="fig|1114963.3.peg.2960"/>
<dbReference type="GO" id="GO:0102390">
    <property type="term" value="F:mycophenolic acid acyl-glucuronide esterase activity"/>
    <property type="evidence" value="ECO:0007669"/>
    <property type="project" value="UniProtKB-EC"/>
</dbReference>
<comment type="catalytic activity">
    <reaction evidence="11">
        <text>mycophenolic acid O-acyl-beta-D-glucuronide + H2O = mycophenolate + D-glucuronate + H(+)</text>
        <dbReference type="Rhea" id="RHEA:34179"/>
        <dbReference type="ChEBI" id="CHEBI:15377"/>
        <dbReference type="ChEBI" id="CHEBI:15378"/>
        <dbReference type="ChEBI" id="CHEBI:58720"/>
        <dbReference type="ChEBI" id="CHEBI:62932"/>
        <dbReference type="ChEBI" id="CHEBI:66982"/>
        <dbReference type="EC" id="3.1.1.93"/>
    </reaction>
    <physiologicalReaction direction="left-to-right" evidence="11">
        <dbReference type="Rhea" id="RHEA:34180"/>
    </physiologicalReaction>
</comment>
<dbReference type="GO" id="GO:0004553">
    <property type="term" value="F:hydrolase activity, hydrolyzing O-glycosyl compounds"/>
    <property type="evidence" value="ECO:0007669"/>
    <property type="project" value="TreeGrafter"/>
</dbReference>
<comment type="caution">
    <text evidence="13">The sequence shown here is derived from an EMBL/GenBank/DDBJ whole genome shotgun (WGS) entry which is preliminary data.</text>
</comment>
<dbReference type="AlphaFoldDB" id="A0A0J8ALF6"/>
<gene>
    <name evidence="13" type="ORF">V474_20620</name>
</gene>
<dbReference type="EC" id="3.1.2.22" evidence="1"/>
<evidence type="ECO:0000256" key="5">
    <source>
        <dbReference type="ARBA" id="ARBA00039314"/>
    </source>
</evidence>
<evidence type="ECO:0000313" key="13">
    <source>
        <dbReference type="EMBL" id="KMS55440.1"/>
    </source>
</evidence>
<keyword evidence="14" id="KW-1185">Reference proteome</keyword>
<evidence type="ECO:0000259" key="12">
    <source>
        <dbReference type="Pfam" id="PF12697"/>
    </source>
</evidence>
<dbReference type="GO" id="GO:0008474">
    <property type="term" value="F:palmitoyl-(protein) hydrolase activity"/>
    <property type="evidence" value="ECO:0007669"/>
    <property type="project" value="UniProtKB-EC"/>
</dbReference>
<dbReference type="PANTHER" id="PTHR16138">
    <property type="entry name" value="MYCOPHENOLIC ACID ACYL-GLUCURONIDE ESTERASE, MITOCHONDRIAL"/>
    <property type="match status" value="1"/>
</dbReference>
<dbReference type="EMBL" id="JACU01000005">
    <property type="protein sequence ID" value="KMS55440.1"/>
    <property type="molecule type" value="Genomic_DNA"/>
</dbReference>
<evidence type="ECO:0000256" key="7">
    <source>
        <dbReference type="ARBA" id="ARBA00042645"/>
    </source>
</evidence>
<dbReference type="SUPFAM" id="SSF53474">
    <property type="entry name" value="alpha/beta-Hydrolases"/>
    <property type="match status" value="1"/>
</dbReference>
<dbReference type="PANTHER" id="PTHR16138:SF7">
    <property type="entry name" value="PALMITOYL-PROTEIN THIOESTERASE ABHD10, MITOCHONDRIAL"/>
    <property type="match status" value="1"/>
</dbReference>
<dbReference type="InterPro" id="IPR052382">
    <property type="entry name" value="ABHD10_acyl-thioesterase"/>
</dbReference>
<dbReference type="InterPro" id="IPR000073">
    <property type="entry name" value="AB_hydrolase_1"/>
</dbReference>
<evidence type="ECO:0000256" key="3">
    <source>
        <dbReference type="ARBA" id="ARBA00022946"/>
    </source>
</evidence>
<keyword evidence="3" id="KW-0809">Transit peptide</keyword>
<dbReference type="InterPro" id="IPR029058">
    <property type="entry name" value="AB_hydrolase_fold"/>
</dbReference>
<comment type="catalytic activity">
    <reaction evidence="10">
        <text>S-hexadecanoyl-L-cysteinyl-[protein] + H2O = L-cysteinyl-[protein] + hexadecanoate + H(+)</text>
        <dbReference type="Rhea" id="RHEA:19233"/>
        <dbReference type="Rhea" id="RHEA-COMP:10131"/>
        <dbReference type="Rhea" id="RHEA-COMP:11032"/>
        <dbReference type="ChEBI" id="CHEBI:7896"/>
        <dbReference type="ChEBI" id="CHEBI:15377"/>
        <dbReference type="ChEBI" id="CHEBI:15378"/>
        <dbReference type="ChEBI" id="CHEBI:29950"/>
        <dbReference type="ChEBI" id="CHEBI:74151"/>
        <dbReference type="EC" id="3.1.2.22"/>
    </reaction>
    <physiologicalReaction direction="left-to-right" evidence="10">
        <dbReference type="Rhea" id="RHEA:19234"/>
    </physiologicalReaction>
</comment>
<organism evidence="13 14">
    <name type="scientific">Novosphingobium barchaimii LL02</name>
    <dbReference type="NCBI Taxonomy" id="1114963"/>
    <lineage>
        <taxon>Bacteria</taxon>
        <taxon>Pseudomonadati</taxon>
        <taxon>Pseudomonadota</taxon>
        <taxon>Alphaproteobacteria</taxon>
        <taxon>Sphingomonadales</taxon>
        <taxon>Sphingomonadaceae</taxon>
        <taxon>Novosphingobium</taxon>
    </lineage>
</organism>
<evidence type="ECO:0000256" key="4">
    <source>
        <dbReference type="ARBA" id="ARBA00039132"/>
    </source>
</evidence>
<dbReference type="Gene3D" id="3.40.50.1820">
    <property type="entry name" value="alpha/beta hydrolase"/>
    <property type="match status" value="1"/>
</dbReference>
<sequence>MTSTSFLDLSDGRTIAYRFTPGTGPVIVFLPGYMSDMNGSKAAAVFEMARASGLPCLLFDYSGCGESPGYFGEGTLTRWTQEVLALVGALEMPDEKVVLVGSSMGGWVMLLAGLALGDRLAGLVGIAAAPDFTDWGIAQMDKAMLADGETIFEDNPYGPEPTPTHPGFWADGQANLLLEGPIAIDAPVRLLHGQRDEDVPFDISLQLAERLRSADVQVTLIKDGDHRLSRDGDIQLLLRTVAQLVLPRAAQVPSES</sequence>
<evidence type="ECO:0000256" key="9">
    <source>
        <dbReference type="ARBA" id="ARBA00046047"/>
    </source>
</evidence>
<protein>
    <recommendedName>
        <fullName evidence="5">Palmitoyl-protein thioesterase ABHD10, mitochondrial</fullName>
        <ecNumber evidence="4">3.1.1.93</ecNumber>
        <ecNumber evidence="1">3.1.2.22</ecNumber>
    </recommendedName>
    <alternativeName>
        <fullName evidence="7">Acyl-protein thioesterase ABHD10</fullName>
    </alternativeName>
    <alternativeName>
        <fullName evidence="8">Alpha/beta hydrolase domain-containing protein 10</fullName>
    </alternativeName>
    <alternativeName>
        <fullName evidence="6">Mycophenolic acid acyl-glucuronide esterase, mitochondrial</fullName>
    </alternativeName>
</protein>
<evidence type="ECO:0000256" key="11">
    <source>
        <dbReference type="ARBA" id="ARBA00047972"/>
    </source>
</evidence>
<comment type="function">
    <text evidence="9">Acts as an acyl-protein thioesterase that hydrolyzes fatty acids from acylated residues in proteins. Regulates the mitochondrial S-depalmitoylation of the nucleophilic active site residue of peroxiredoxin-5/PRDX5, a key antioxidant protein, therefore modulating mitochondrial antioxidant ability. Also catalyzes the deglucuronidation of mycophenolic acid acyl-glucuronide, an active metabolite of the immunosuppressant drug mycophenolate.</text>
</comment>
<keyword evidence="2 13" id="KW-0378">Hydrolase</keyword>
<accession>A0A0J8ALF6</accession>
<evidence type="ECO:0000256" key="2">
    <source>
        <dbReference type="ARBA" id="ARBA00022801"/>
    </source>
</evidence>
<evidence type="ECO:0000256" key="1">
    <source>
        <dbReference type="ARBA" id="ARBA00012423"/>
    </source>
</evidence>
<dbReference type="Pfam" id="PF12697">
    <property type="entry name" value="Abhydrolase_6"/>
    <property type="match status" value="1"/>
</dbReference>
<evidence type="ECO:0000313" key="14">
    <source>
        <dbReference type="Proteomes" id="UP000052268"/>
    </source>
</evidence>
<evidence type="ECO:0000256" key="10">
    <source>
        <dbReference type="ARBA" id="ARBA00047409"/>
    </source>
</evidence>
<name>A0A0J8ALF6_9SPHN</name>
<evidence type="ECO:0000256" key="6">
    <source>
        <dbReference type="ARBA" id="ARBA00041520"/>
    </source>
</evidence>
<dbReference type="Proteomes" id="UP000052268">
    <property type="component" value="Unassembled WGS sequence"/>
</dbReference>
<feature type="domain" description="AB hydrolase-1" evidence="12">
    <location>
        <begin position="27"/>
        <end position="227"/>
    </location>
</feature>
<reference evidence="13 14" key="1">
    <citation type="journal article" date="2015" name="G3 (Bethesda)">
        <title>Insights into Ongoing Evolution of the Hexachlorocyclohexane Catabolic Pathway from Comparative Genomics of Ten Sphingomonadaceae Strains.</title>
        <authorList>
            <person name="Pearce S.L."/>
            <person name="Oakeshott J.G."/>
            <person name="Pandey G."/>
        </authorList>
    </citation>
    <scope>NUCLEOTIDE SEQUENCE [LARGE SCALE GENOMIC DNA]</scope>
    <source>
        <strain evidence="13 14">LL02</strain>
    </source>
</reference>
<dbReference type="EC" id="3.1.1.93" evidence="4"/>